<comment type="caution">
    <text evidence="1">The sequence shown here is derived from an EMBL/GenBank/DDBJ whole genome shotgun (WGS) entry which is preliminary data.</text>
</comment>
<accession>A0ABR1D2M1</accession>
<evidence type="ECO:0000313" key="1">
    <source>
        <dbReference type="EMBL" id="KAK6744802.1"/>
    </source>
</evidence>
<gene>
    <name evidence="1" type="primary">Necator_chrIII.g12256</name>
    <name evidence="1" type="ORF">RB195_011490</name>
</gene>
<sequence length="220" mass="24316">MRNRWPPSLRKSADIKSVPGLETVVGLHQLKGLGLAQELTEGKCLSRSSAQRFLSHYEKSGSLVIFKIRTRLLVCCFEALSAQGSWNFKAVKQLLSLGDPSMSAGSHRSSAPDSPLRQYESISLSALYLETVTPRNYLQLPDTDTLDAAQCVDLIRLGYSVWTVCSCIVHLERRRGLAWKEGEFDGVSTASKPGIIFKPVKISSCQIEARAKIVNKLYDG</sequence>
<organism evidence="1 2">
    <name type="scientific">Necator americanus</name>
    <name type="common">Human hookworm</name>
    <dbReference type="NCBI Taxonomy" id="51031"/>
    <lineage>
        <taxon>Eukaryota</taxon>
        <taxon>Metazoa</taxon>
        <taxon>Ecdysozoa</taxon>
        <taxon>Nematoda</taxon>
        <taxon>Chromadorea</taxon>
        <taxon>Rhabditida</taxon>
        <taxon>Rhabditina</taxon>
        <taxon>Rhabditomorpha</taxon>
        <taxon>Strongyloidea</taxon>
        <taxon>Ancylostomatidae</taxon>
        <taxon>Bunostominae</taxon>
        <taxon>Necator</taxon>
    </lineage>
</organism>
<name>A0ABR1D2M1_NECAM</name>
<protein>
    <submittedName>
        <fullName evidence="1">Uncharacterized protein</fullName>
    </submittedName>
</protein>
<dbReference type="Proteomes" id="UP001303046">
    <property type="component" value="Unassembled WGS sequence"/>
</dbReference>
<reference evidence="1 2" key="1">
    <citation type="submission" date="2023-08" db="EMBL/GenBank/DDBJ databases">
        <title>A Necator americanus chromosomal reference genome.</title>
        <authorList>
            <person name="Ilik V."/>
            <person name="Petrzelkova K.J."/>
            <person name="Pardy F."/>
            <person name="Fuh T."/>
            <person name="Niatou-Singa F.S."/>
            <person name="Gouil Q."/>
            <person name="Baker L."/>
            <person name="Ritchie M.E."/>
            <person name="Jex A.R."/>
            <person name="Gazzola D."/>
            <person name="Li H."/>
            <person name="Toshio Fujiwara R."/>
            <person name="Zhan B."/>
            <person name="Aroian R.V."/>
            <person name="Pafco B."/>
            <person name="Schwarz E.M."/>
        </authorList>
    </citation>
    <scope>NUCLEOTIDE SEQUENCE [LARGE SCALE GENOMIC DNA]</scope>
    <source>
        <strain evidence="1 2">Aroian</strain>
        <tissue evidence="1">Whole animal</tissue>
    </source>
</reference>
<keyword evidence="2" id="KW-1185">Reference proteome</keyword>
<dbReference type="EMBL" id="JAVFWL010000003">
    <property type="protein sequence ID" value="KAK6744802.1"/>
    <property type="molecule type" value="Genomic_DNA"/>
</dbReference>
<proteinExistence type="predicted"/>
<evidence type="ECO:0000313" key="2">
    <source>
        <dbReference type="Proteomes" id="UP001303046"/>
    </source>
</evidence>